<organism evidence="2 3">
    <name type="scientific">Sphingomonas cavernae</name>
    <dbReference type="NCBI Taxonomy" id="2320861"/>
    <lineage>
        <taxon>Bacteria</taxon>
        <taxon>Pseudomonadati</taxon>
        <taxon>Pseudomonadota</taxon>
        <taxon>Alphaproteobacteria</taxon>
        <taxon>Sphingomonadales</taxon>
        <taxon>Sphingomonadaceae</taxon>
        <taxon>Sphingomonas</taxon>
    </lineage>
</organism>
<dbReference type="SUPFAM" id="SSF48264">
    <property type="entry name" value="Cytochrome P450"/>
    <property type="match status" value="1"/>
</dbReference>
<dbReference type="RefSeq" id="WP_119763211.1">
    <property type="nucleotide sequence ID" value="NZ_QYUM01000003.1"/>
</dbReference>
<dbReference type="PANTHER" id="PTHR46696">
    <property type="entry name" value="P450, PUTATIVE (EUROFUNG)-RELATED"/>
    <property type="match status" value="1"/>
</dbReference>
<proteinExistence type="inferred from homology"/>
<sequence length="398" mass="44161">MATVGQAHSSTFAANRDDRKTADIVAARAKREQGSTPITSFAQAREVLRSTTMKQAGGGAEHFDTSNPDHAPVFFLDGPAHKKKRATIARYFTPKAIANRYHIIMEQVTAEQLGELRRTGKGRLDLMSFDLAVAVAADIVGLTVTDRKKMARRLAVSLSAAFYHQRNYLGRLYAVATKFFNSIDFFYNDVKPAIRDRRANPQDDVLSHLVKEGYSDKSILIECMTYAAAGMVTTREFIVMAAWHMFDNDALRERFLNGSEDDQFTILQEILRLEPIAAFLYRRAEADPTAPTGGKSDTGFYALCLRDANMDEAAVGACPHALDPDRATKVKANGSFLSFGDGAHFCPGSQVALHETRMFLDALFRVPGIRLDRAPDIGWSDMLQSYELRNAVVTCDRT</sequence>
<name>A0A418WMN5_9SPHN</name>
<dbReference type="AlphaFoldDB" id="A0A418WMN5"/>
<dbReference type="PRINTS" id="PR00359">
    <property type="entry name" value="BP450"/>
</dbReference>
<dbReference type="InterPro" id="IPR017972">
    <property type="entry name" value="Cyt_P450_CS"/>
</dbReference>
<dbReference type="Gene3D" id="1.10.630.10">
    <property type="entry name" value="Cytochrome P450"/>
    <property type="match status" value="1"/>
</dbReference>
<dbReference type="InterPro" id="IPR002397">
    <property type="entry name" value="Cyt_P450_B"/>
</dbReference>
<dbReference type="PROSITE" id="PS00086">
    <property type="entry name" value="CYTOCHROME_P450"/>
    <property type="match status" value="1"/>
</dbReference>
<dbReference type="GO" id="GO:0004497">
    <property type="term" value="F:monooxygenase activity"/>
    <property type="evidence" value="ECO:0007669"/>
    <property type="project" value="InterPro"/>
</dbReference>
<comment type="similarity">
    <text evidence="1">Belongs to the cytochrome P450 family.</text>
</comment>
<dbReference type="InterPro" id="IPR036396">
    <property type="entry name" value="Cyt_P450_sf"/>
</dbReference>
<dbReference type="GO" id="GO:0005506">
    <property type="term" value="F:iron ion binding"/>
    <property type="evidence" value="ECO:0007669"/>
    <property type="project" value="InterPro"/>
</dbReference>
<keyword evidence="3" id="KW-1185">Reference proteome</keyword>
<protein>
    <submittedName>
        <fullName evidence="2">Cytochrome P450</fullName>
    </submittedName>
</protein>
<evidence type="ECO:0000313" key="3">
    <source>
        <dbReference type="Proteomes" id="UP000286100"/>
    </source>
</evidence>
<dbReference type="Proteomes" id="UP000286100">
    <property type="component" value="Unassembled WGS sequence"/>
</dbReference>
<reference evidence="2 3" key="1">
    <citation type="submission" date="2018-09" db="EMBL/GenBank/DDBJ databases">
        <authorList>
            <person name="Zhu H."/>
        </authorList>
    </citation>
    <scope>NUCLEOTIDE SEQUENCE [LARGE SCALE GENOMIC DNA]</scope>
    <source>
        <strain evidence="2 3">K2R01-6</strain>
    </source>
</reference>
<evidence type="ECO:0000256" key="1">
    <source>
        <dbReference type="ARBA" id="ARBA00010617"/>
    </source>
</evidence>
<comment type="caution">
    <text evidence="2">The sequence shown here is derived from an EMBL/GenBank/DDBJ whole genome shotgun (WGS) entry which is preliminary data.</text>
</comment>
<gene>
    <name evidence="2" type="ORF">D3876_14265</name>
</gene>
<dbReference type="PANTHER" id="PTHR46696:SF1">
    <property type="entry name" value="CYTOCHROME P450 YJIB-RELATED"/>
    <property type="match status" value="1"/>
</dbReference>
<evidence type="ECO:0000313" key="2">
    <source>
        <dbReference type="EMBL" id="RJF91269.1"/>
    </source>
</evidence>
<accession>A0A418WMN5</accession>
<dbReference type="GO" id="GO:0020037">
    <property type="term" value="F:heme binding"/>
    <property type="evidence" value="ECO:0007669"/>
    <property type="project" value="InterPro"/>
</dbReference>
<dbReference type="GO" id="GO:0016705">
    <property type="term" value="F:oxidoreductase activity, acting on paired donors, with incorporation or reduction of molecular oxygen"/>
    <property type="evidence" value="ECO:0007669"/>
    <property type="project" value="InterPro"/>
</dbReference>
<dbReference type="OrthoDB" id="54272at2"/>
<dbReference type="CDD" id="cd00302">
    <property type="entry name" value="cytochrome_P450"/>
    <property type="match status" value="1"/>
</dbReference>
<dbReference type="EMBL" id="QYUM01000003">
    <property type="protein sequence ID" value="RJF91269.1"/>
    <property type="molecule type" value="Genomic_DNA"/>
</dbReference>